<dbReference type="InterPro" id="IPR036554">
    <property type="entry name" value="GHMP_kinase_C_sf"/>
</dbReference>
<dbReference type="GO" id="GO:0050515">
    <property type="term" value="F:4-(cytidine 5'-diphospho)-2-C-methyl-D-erythritol kinase activity"/>
    <property type="evidence" value="ECO:0007669"/>
    <property type="project" value="UniProtKB-EC"/>
</dbReference>
<evidence type="ECO:0000313" key="9">
    <source>
        <dbReference type="Proteomes" id="UP001194714"/>
    </source>
</evidence>
<comment type="function">
    <text evidence="6">Catalyzes the phosphorylation of the position 2 hydroxy group of 4-diphosphocytidyl-2C-methyl-D-erythritol.</text>
</comment>
<comment type="pathway">
    <text evidence="6">Isoprenoid biosynthesis; isopentenyl diphosphate biosynthesis via DXP pathway; isopentenyl diphosphate from 1-deoxy-D-xylulose 5-phosphate: step 3/6.</text>
</comment>
<feature type="binding site" evidence="6">
    <location>
        <begin position="90"/>
        <end position="100"/>
    </location>
    <ligand>
        <name>ATP</name>
        <dbReference type="ChEBI" id="CHEBI:30616"/>
    </ligand>
</feature>
<evidence type="ECO:0000256" key="1">
    <source>
        <dbReference type="ARBA" id="ARBA00017473"/>
    </source>
</evidence>
<sequence>MKLFSPAKLNLFFRVLKKRTDGFHEIASLMQAISFGDTLHFEVSDKDTFTCTDPSLPTDETNFVPRARTLFREKTSFIQPIAIHLEKKVPIEGGLGGGSSNIATTLWALNQLSGLHIDEGTLSSWAGELSSDAPFFFSWGTANVTGRGEKVEPLKPLPPQSLYLAKPKGGLSTPLVYKHCCPNDSKEGNDLEAAAFALRPDLGDLKRELLALGFETVTMTGSGTTFFCTGAVEQPTLPDVNFWKTSFLWRKEGNWYKS</sequence>
<evidence type="ECO:0000256" key="6">
    <source>
        <dbReference type="HAMAP-Rule" id="MF_00061"/>
    </source>
</evidence>
<gene>
    <name evidence="6" type="primary">ispE</name>
    <name evidence="8" type="ORF">NEPTK9_000075</name>
</gene>
<dbReference type="InterPro" id="IPR004424">
    <property type="entry name" value="IspE"/>
</dbReference>
<keyword evidence="3 6" id="KW-0547">Nucleotide-binding</keyword>
<keyword evidence="2 6" id="KW-0808">Transferase</keyword>
<dbReference type="Proteomes" id="UP001194714">
    <property type="component" value="Unassembled WGS sequence"/>
</dbReference>
<name>A0ABS0AWR4_9BACT</name>
<comment type="catalytic activity">
    <reaction evidence="6">
        <text>4-CDP-2-C-methyl-D-erythritol + ATP = 4-CDP-2-C-methyl-D-erythritol 2-phosphate + ADP + H(+)</text>
        <dbReference type="Rhea" id="RHEA:18437"/>
        <dbReference type="ChEBI" id="CHEBI:15378"/>
        <dbReference type="ChEBI" id="CHEBI:30616"/>
        <dbReference type="ChEBI" id="CHEBI:57823"/>
        <dbReference type="ChEBI" id="CHEBI:57919"/>
        <dbReference type="ChEBI" id="CHEBI:456216"/>
        <dbReference type="EC" id="2.7.1.148"/>
    </reaction>
</comment>
<keyword evidence="5 6" id="KW-0067">ATP-binding</keyword>
<dbReference type="EMBL" id="JAAEJV010000001">
    <property type="protein sequence ID" value="MBF5058578.1"/>
    <property type="molecule type" value="Genomic_DNA"/>
</dbReference>
<evidence type="ECO:0000259" key="7">
    <source>
        <dbReference type="Pfam" id="PF00288"/>
    </source>
</evidence>
<dbReference type="SUPFAM" id="SSF55060">
    <property type="entry name" value="GHMP Kinase, C-terminal domain"/>
    <property type="match status" value="1"/>
</dbReference>
<dbReference type="HAMAP" id="MF_00061">
    <property type="entry name" value="IspE"/>
    <property type="match status" value="1"/>
</dbReference>
<feature type="active site" evidence="6">
    <location>
        <position position="132"/>
    </location>
</feature>
<feature type="domain" description="GHMP kinase N-terminal" evidence="7">
    <location>
        <begin position="62"/>
        <end position="136"/>
    </location>
</feature>
<dbReference type="Gene3D" id="3.30.230.10">
    <property type="match status" value="1"/>
</dbReference>
<evidence type="ECO:0000256" key="2">
    <source>
        <dbReference type="ARBA" id="ARBA00022679"/>
    </source>
</evidence>
<evidence type="ECO:0000256" key="4">
    <source>
        <dbReference type="ARBA" id="ARBA00022777"/>
    </source>
</evidence>
<dbReference type="PANTHER" id="PTHR43527">
    <property type="entry name" value="4-DIPHOSPHOCYTIDYL-2-C-METHYL-D-ERYTHRITOL KINASE, CHLOROPLASTIC"/>
    <property type="match status" value="1"/>
</dbReference>
<keyword evidence="4 6" id="KW-0418">Kinase</keyword>
<proteinExistence type="inferred from homology"/>
<keyword evidence="6" id="KW-0414">Isoprene biosynthesis</keyword>
<comment type="caution">
    <text evidence="8">The sequence shown here is derived from an EMBL/GenBank/DDBJ whole genome shotgun (WGS) entry which is preliminary data.</text>
</comment>
<dbReference type="Gene3D" id="3.30.70.890">
    <property type="entry name" value="GHMP kinase, C-terminal domain"/>
    <property type="match status" value="1"/>
</dbReference>
<keyword evidence="9" id="KW-1185">Reference proteome</keyword>
<evidence type="ECO:0000256" key="3">
    <source>
        <dbReference type="ARBA" id="ARBA00022741"/>
    </source>
</evidence>
<feature type="active site" evidence="6">
    <location>
        <position position="8"/>
    </location>
</feature>
<accession>A0ABS0AWR4</accession>
<evidence type="ECO:0000313" key="8">
    <source>
        <dbReference type="EMBL" id="MBF5058578.1"/>
    </source>
</evidence>
<dbReference type="InterPro" id="IPR020568">
    <property type="entry name" value="Ribosomal_Su5_D2-typ_SF"/>
</dbReference>
<dbReference type="EC" id="2.7.1.148" evidence="6"/>
<dbReference type="Pfam" id="PF00288">
    <property type="entry name" value="GHMP_kinases_N"/>
    <property type="match status" value="1"/>
</dbReference>
<protein>
    <recommendedName>
        <fullName evidence="1 6">4-diphosphocytidyl-2-C-methyl-D-erythritol kinase</fullName>
        <shortName evidence="6">CMK</shortName>
        <ecNumber evidence="6">2.7.1.148</ecNumber>
    </recommendedName>
    <alternativeName>
        <fullName evidence="6">4-(cytidine-5'-diphospho)-2-C-methyl-D-erythritol kinase</fullName>
    </alternativeName>
</protein>
<dbReference type="SUPFAM" id="SSF54211">
    <property type="entry name" value="Ribosomal protein S5 domain 2-like"/>
    <property type="match status" value="1"/>
</dbReference>
<reference evidence="8 9" key="1">
    <citation type="submission" date="2020-01" db="EMBL/GenBank/DDBJ databases">
        <title>Draft genome sequence of Cand. Neptunochlamydia vexilliferae K9.</title>
        <authorList>
            <person name="Schulz F."/>
            <person name="Koestlbacher S."/>
            <person name="Wascher F."/>
            <person name="Pizzetti I."/>
            <person name="Horn M."/>
        </authorList>
    </citation>
    <scope>NUCLEOTIDE SEQUENCE [LARGE SCALE GENOMIC DNA]</scope>
    <source>
        <strain evidence="8 9">K9</strain>
    </source>
</reference>
<evidence type="ECO:0000256" key="5">
    <source>
        <dbReference type="ARBA" id="ARBA00022840"/>
    </source>
</evidence>
<dbReference type="NCBIfam" id="TIGR00154">
    <property type="entry name" value="ispE"/>
    <property type="match status" value="1"/>
</dbReference>
<dbReference type="InterPro" id="IPR014721">
    <property type="entry name" value="Ribsml_uS5_D2-typ_fold_subgr"/>
</dbReference>
<dbReference type="RefSeq" id="WP_194846850.1">
    <property type="nucleotide sequence ID" value="NZ_JAAEJV010000001.1"/>
</dbReference>
<dbReference type="InterPro" id="IPR006204">
    <property type="entry name" value="GHMP_kinase_N_dom"/>
</dbReference>
<dbReference type="PIRSF" id="PIRSF010376">
    <property type="entry name" value="IspE"/>
    <property type="match status" value="1"/>
</dbReference>
<dbReference type="PANTHER" id="PTHR43527:SF2">
    <property type="entry name" value="4-DIPHOSPHOCYTIDYL-2-C-METHYL-D-ERYTHRITOL KINASE, CHLOROPLASTIC"/>
    <property type="match status" value="1"/>
</dbReference>
<comment type="similarity">
    <text evidence="6">Belongs to the GHMP kinase family. IspE subfamily.</text>
</comment>
<organism evidence="8 9">
    <name type="scientific">Candidatus Neptunichlamydia vexilliferae</name>
    <dbReference type="NCBI Taxonomy" id="1651774"/>
    <lineage>
        <taxon>Bacteria</taxon>
        <taxon>Pseudomonadati</taxon>
        <taxon>Chlamydiota</taxon>
        <taxon>Chlamydiia</taxon>
        <taxon>Parachlamydiales</taxon>
        <taxon>Simkaniaceae</taxon>
        <taxon>Candidatus Neptunichlamydia</taxon>
    </lineage>
</organism>